<keyword evidence="1" id="KW-0812">Transmembrane</keyword>
<name>A0A1G7NAL8_9RHOB</name>
<dbReference type="EMBL" id="FNAV01000061">
    <property type="protein sequence ID" value="SDF70996.1"/>
    <property type="molecule type" value="Genomic_DNA"/>
</dbReference>
<feature type="transmembrane region" description="Helical" evidence="1">
    <location>
        <begin position="162"/>
        <end position="180"/>
    </location>
</feature>
<dbReference type="Proteomes" id="UP000198994">
    <property type="component" value="Unassembled WGS sequence"/>
</dbReference>
<dbReference type="AlphaFoldDB" id="A0A1G7NAL8"/>
<keyword evidence="3" id="KW-1185">Reference proteome</keyword>
<gene>
    <name evidence="2" type="ORF">SAMN04488105_1613</name>
</gene>
<dbReference type="Pfam" id="PF06197">
    <property type="entry name" value="DUF998"/>
    <property type="match status" value="1"/>
</dbReference>
<dbReference type="STRING" id="282683.SAMN04488105_1613"/>
<evidence type="ECO:0000313" key="2">
    <source>
        <dbReference type="EMBL" id="SDF70996.1"/>
    </source>
</evidence>
<keyword evidence="1" id="KW-1133">Transmembrane helix</keyword>
<dbReference type="OrthoDB" id="581705at2"/>
<sequence>MPPAAETSRQLPAETAEQPALIHALVLLAIFGCVALAVSIVIADFVVPDHDWIADTISDLGAGRYEFIVDIGLYAFSAALIGLAVLAAHVHLGAWDWSVGIIALIVFGLLVFLIGARNEYGDNDNEGWVIHTYLVYALGAAMTVACFSLARGSARVSPVYRTVFIATGIVWSASAPLFFILPTDIDGIYERFLGAVSFVLVLTLAHLFYQRAKQLKANRCSRM</sequence>
<dbReference type="InterPro" id="IPR009339">
    <property type="entry name" value="DUF998"/>
</dbReference>
<feature type="transmembrane region" description="Helical" evidence="1">
    <location>
        <begin position="97"/>
        <end position="116"/>
    </location>
</feature>
<protein>
    <recommendedName>
        <fullName evidence="4">DUF998 domain-containing protein</fullName>
    </recommendedName>
</protein>
<keyword evidence="1" id="KW-0472">Membrane</keyword>
<accession>A0A1G7NAL8</accession>
<feature type="transmembrane region" description="Helical" evidence="1">
    <location>
        <begin position="192"/>
        <end position="209"/>
    </location>
</feature>
<feature type="transmembrane region" description="Helical" evidence="1">
    <location>
        <begin position="128"/>
        <end position="150"/>
    </location>
</feature>
<evidence type="ECO:0000313" key="3">
    <source>
        <dbReference type="Proteomes" id="UP000198994"/>
    </source>
</evidence>
<evidence type="ECO:0008006" key="4">
    <source>
        <dbReference type="Google" id="ProtNLM"/>
    </source>
</evidence>
<reference evidence="3" key="1">
    <citation type="submission" date="2016-10" db="EMBL/GenBank/DDBJ databases">
        <authorList>
            <person name="Varghese N."/>
            <person name="Submissions S."/>
        </authorList>
    </citation>
    <scope>NUCLEOTIDE SEQUENCE [LARGE SCALE GENOMIC DNA]</scope>
    <source>
        <strain evidence="3">DSM 10146</strain>
    </source>
</reference>
<feature type="transmembrane region" description="Helical" evidence="1">
    <location>
        <begin position="67"/>
        <end position="90"/>
    </location>
</feature>
<proteinExistence type="predicted"/>
<organism evidence="2 3">
    <name type="scientific">Salipiger thiooxidans</name>
    <dbReference type="NCBI Taxonomy" id="282683"/>
    <lineage>
        <taxon>Bacteria</taxon>
        <taxon>Pseudomonadati</taxon>
        <taxon>Pseudomonadota</taxon>
        <taxon>Alphaproteobacteria</taxon>
        <taxon>Rhodobacterales</taxon>
        <taxon>Roseobacteraceae</taxon>
        <taxon>Salipiger</taxon>
    </lineage>
</organism>
<dbReference type="RefSeq" id="WP_089964318.1">
    <property type="nucleotide sequence ID" value="NZ_FNAV01000061.1"/>
</dbReference>
<evidence type="ECO:0000256" key="1">
    <source>
        <dbReference type="SAM" id="Phobius"/>
    </source>
</evidence>
<feature type="transmembrane region" description="Helical" evidence="1">
    <location>
        <begin position="21"/>
        <end position="47"/>
    </location>
</feature>